<keyword evidence="1" id="KW-0808">Transferase</keyword>
<feature type="domain" description="TmcA/NAT10 N-terminal" evidence="7">
    <location>
        <begin position="5"/>
        <end position="143"/>
    </location>
</feature>
<evidence type="ECO:0000259" key="7">
    <source>
        <dbReference type="Pfam" id="PF08351"/>
    </source>
</evidence>
<evidence type="ECO:0000259" key="6">
    <source>
        <dbReference type="Pfam" id="PF05127"/>
    </source>
</evidence>
<keyword evidence="2" id="KW-0819">tRNA processing</keyword>
<dbReference type="SUPFAM" id="SSF52540">
    <property type="entry name" value="P-loop containing nucleoside triphosphate hydrolases"/>
    <property type="match status" value="1"/>
</dbReference>
<dbReference type="AlphaFoldDB" id="A0A2U2APP4"/>
<keyword evidence="12" id="KW-1185">Reference proteome</keyword>
<dbReference type="Gene3D" id="3.40.630.30">
    <property type="match status" value="1"/>
</dbReference>
<feature type="domain" description="TcmA/NAT10 helicase" evidence="6">
    <location>
        <begin position="214"/>
        <end position="349"/>
    </location>
</feature>
<comment type="caution">
    <text evidence="9">The sequence shown here is derived from an EMBL/GenBank/DDBJ whole genome shotgun (WGS) entry which is preliminary data.</text>
</comment>
<protein>
    <recommendedName>
        <fullName evidence="13">N-acetyltransferase domain-containing protein</fullName>
    </recommendedName>
</protein>
<dbReference type="Proteomes" id="UP000245059">
    <property type="component" value="Unassembled WGS sequence"/>
</dbReference>
<sequence length="651" mass="74051">MAQKWLEHFFEKALVQRSRTVLTLNLDPHDQDTIETESIIHSFRTYYPNALLFSDDPLLQTQYQAEALKATRHFLGATTEAVLLDIRRGFPLDYFLSIAATIGTRGVLLLLATMPLGEQESQRFHDIAISTPYFDHYLARQLSYYSYCYRQGKLYTPQFQQDEDALKEKLVAIKRETVALSKNKKERLNQAQFTEEQRRIYNHFLTEESGVFTLFSPRGSGKSALGAALIASNPKQFILTAPNQLAIEQYQSLTDCQFRAPDALFLGIEEGVVLAQTLIIEEAAKMPLSHLERLVKRFRKVLMISSVENYEGTGQGLREKLYDLISIKKQYSLKVIHRFDKSDPLARLVGALRFTQSSRYDLDVSLPVPTKEALQEALVIELYDDRNIAQLREDSEKLLALYQLLNQTHYQTNIQDIRRLFDAPNQLFVLAFYRSKLIGATWGIREGELPTALAEAVFRGERRPKGNLVPQILAGQSYFPEAMTARSVRISRISVATPFRRLRVGEEMISAIEAERSLALDFLSVSFGLTADLLAFWKSLGFQPAHLGSHLDKTTGLYSLVVLKKIQDHPWIEESYRKFAADAVLNIKKMGERPAIAEILTLYVNAGSFDARDVAVIDAYSYGKRARYSVENALYRAKKEGLADRLESEGE</sequence>
<dbReference type="GO" id="GO:1904812">
    <property type="term" value="P:rRNA acetylation involved in maturation of SSU-rRNA"/>
    <property type="evidence" value="ECO:0007669"/>
    <property type="project" value="TreeGrafter"/>
</dbReference>
<dbReference type="Pfam" id="PF08351">
    <property type="entry name" value="TmcA_N"/>
    <property type="match status" value="1"/>
</dbReference>
<accession>A0A2U2APP4</accession>
<reference evidence="9" key="1">
    <citation type="journal article" date="2018" name="Genome Announc.">
        <title>Ignatzschineria cameli sp. nov., isolated from necrotic foot tissue of dromedaries (Camelus dromedarius) and associated maggots (Wohlfahrtia species) in Dubai.</title>
        <authorList>
            <person name="Tsang C.C."/>
            <person name="Tang J.Y."/>
            <person name="Fong J.Y."/>
            <person name="Kinne J."/>
            <person name="Lee H.H."/>
            <person name="Joseph M."/>
            <person name="Jose S."/>
            <person name="Schuster R.K."/>
            <person name="Tang Y."/>
            <person name="Sivakumar S."/>
            <person name="Chen J.H."/>
            <person name="Teng J.L."/>
            <person name="Lau S.K."/>
            <person name="Wernery U."/>
            <person name="Woo P.C."/>
        </authorList>
    </citation>
    <scope>NUCLEOTIDE SEQUENCE</scope>
    <source>
        <strain evidence="9">UAE-HKU57</strain>
        <strain evidence="10">UAE-HKU58</strain>
    </source>
</reference>
<keyword evidence="5" id="KW-0012">Acyltransferase</keyword>
<dbReference type="GO" id="GO:0000049">
    <property type="term" value="F:tRNA binding"/>
    <property type="evidence" value="ECO:0007669"/>
    <property type="project" value="TreeGrafter"/>
</dbReference>
<evidence type="ECO:0000256" key="1">
    <source>
        <dbReference type="ARBA" id="ARBA00022679"/>
    </source>
</evidence>
<evidence type="ECO:0000259" key="8">
    <source>
        <dbReference type="Pfam" id="PF13718"/>
    </source>
</evidence>
<dbReference type="PANTHER" id="PTHR10925:SF5">
    <property type="entry name" value="RNA CYTIDINE ACETYLTRANSFERASE"/>
    <property type="match status" value="1"/>
</dbReference>
<dbReference type="Pfam" id="PF13718">
    <property type="entry name" value="GNAT_acetyltr_2"/>
    <property type="match status" value="1"/>
</dbReference>
<gene>
    <name evidence="9" type="ORF">DC077_07815</name>
    <name evidence="10" type="ORF">DC078_07440</name>
</gene>
<dbReference type="SUPFAM" id="SSF55729">
    <property type="entry name" value="Acyl-CoA N-acyltransferases (Nat)"/>
    <property type="match status" value="1"/>
</dbReference>
<dbReference type="Proteomes" id="UP000245217">
    <property type="component" value="Unassembled WGS sequence"/>
</dbReference>
<dbReference type="Gene3D" id="3.40.50.11040">
    <property type="match status" value="1"/>
</dbReference>
<dbReference type="InterPro" id="IPR007807">
    <property type="entry name" value="TcmA/NAT10_helicase"/>
</dbReference>
<dbReference type="InterPro" id="IPR013562">
    <property type="entry name" value="TmcA/NAT10_N"/>
</dbReference>
<keyword evidence="4" id="KW-0067">ATP-binding</keyword>
<keyword evidence="3" id="KW-0547">Nucleotide-binding</keyword>
<dbReference type="GO" id="GO:0051392">
    <property type="term" value="F:tRNA cytidine N4-acetyltransferase activity"/>
    <property type="evidence" value="ECO:0007669"/>
    <property type="project" value="TreeGrafter"/>
</dbReference>
<dbReference type="GO" id="GO:0002101">
    <property type="term" value="P:tRNA wobble cytosine modification"/>
    <property type="evidence" value="ECO:0007669"/>
    <property type="project" value="TreeGrafter"/>
</dbReference>
<evidence type="ECO:0008006" key="13">
    <source>
        <dbReference type="Google" id="ProtNLM"/>
    </source>
</evidence>
<dbReference type="EMBL" id="QEWW01000005">
    <property type="protein sequence ID" value="PWD85501.1"/>
    <property type="molecule type" value="Genomic_DNA"/>
</dbReference>
<evidence type="ECO:0000313" key="11">
    <source>
        <dbReference type="Proteomes" id="UP000245059"/>
    </source>
</evidence>
<organism evidence="9 11">
    <name type="scientific">Ignatzschineria cameli</name>
    <dbReference type="NCBI Taxonomy" id="2182793"/>
    <lineage>
        <taxon>Bacteria</taxon>
        <taxon>Pseudomonadati</taxon>
        <taxon>Pseudomonadota</taxon>
        <taxon>Gammaproteobacteria</taxon>
        <taxon>Cardiobacteriales</taxon>
        <taxon>Ignatzschineriaceae</taxon>
        <taxon>Ignatzschineria</taxon>
    </lineage>
</organism>
<dbReference type="GO" id="GO:1990883">
    <property type="term" value="F:18S rRNA cytidine N-acetyltransferase activity"/>
    <property type="evidence" value="ECO:0007669"/>
    <property type="project" value="TreeGrafter"/>
</dbReference>
<dbReference type="InterPro" id="IPR027417">
    <property type="entry name" value="P-loop_NTPase"/>
</dbReference>
<dbReference type="GO" id="GO:0005524">
    <property type="term" value="F:ATP binding"/>
    <property type="evidence" value="ECO:0007669"/>
    <property type="project" value="UniProtKB-KW"/>
</dbReference>
<reference evidence="11 12" key="2">
    <citation type="submission" date="2018-05" db="EMBL/GenBank/DDBJ databases">
        <title>Ignatzschineria dubaiensis sp. nov., isolated from necrotic foot tissues of dromedaries (Camelus dromedarius) and associated maggots in Dubai, United Arab Emirates.</title>
        <authorList>
            <person name="Tsang C.C."/>
            <person name="Tang J.Y.M."/>
            <person name="Fong J.Y.H."/>
            <person name="Kinne J."/>
            <person name="Lee H.H."/>
            <person name="Joseph M."/>
            <person name="Jose S."/>
            <person name="Schuster R.K."/>
            <person name="Tang Y."/>
            <person name="Sivakumar S."/>
            <person name="Chen J.H.K."/>
            <person name="Teng J.L.L."/>
            <person name="Lau S.K.P."/>
            <person name="Wernery U."/>
            <person name="Woo P.C.Y."/>
        </authorList>
    </citation>
    <scope>NUCLEOTIDE SEQUENCE [LARGE SCALE GENOMIC DNA]</scope>
    <source>
        <strain evidence="11">UAE-HKU57</strain>
        <strain evidence="12">UAE-HKU58</strain>
    </source>
</reference>
<dbReference type="EMBL" id="QEWV01000006">
    <property type="protein sequence ID" value="PWD91345.1"/>
    <property type="molecule type" value="Genomic_DNA"/>
</dbReference>
<evidence type="ECO:0000256" key="5">
    <source>
        <dbReference type="ARBA" id="ARBA00023315"/>
    </source>
</evidence>
<dbReference type="Gene3D" id="3.40.50.300">
    <property type="entry name" value="P-loop containing nucleotide triphosphate hydrolases"/>
    <property type="match status" value="1"/>
</dbReference>
<evidence type="ECO:0000256" key="2">
    <source>
        <dbReference type="ARBA" id="ARBA00022694"/>
    </source>
</evidence>
<evidence type="ECO:0000313" key="10">
    <source>
        <dbReference type="EMBL" id="PWD91345.1"/>
    </source>
</evidence>
<dbReference type="InterPro" id="IPR016181">
    <property type="entry name" value="Acyl_CoA_acyltransferase"/>
</dbReference>
<evidence type="ECO:0000313" key="12">
    <source>
        <dbReference type="Proteomes" id="UP000245217"/>
    </source>
</evidence>
<dbReference type="InterPro" id="IPR032672">
    <property type="entry name" value="TmcA/NAT10/Kre33"/>
</dbReference>
<evidence type="ECO:0000313" key="9">
    <source>
        <dbReference type="EMBL" id="PWD85501.1"/>
    </source>
</evidence>
<feature type="domain" description="N-acetyltransferase" evidence="8">
    <location>
        <begin position="507"/>
        <end position="566"/>
    </location>
</feature>
<dbReference type="Pfam" id="PF05127">
    <property type="entry name" value="NAT10_TcmA_helicase"/>
    <property type="match status" value="1"/>
</dbReference>
<evidence type="ECO:0000256" key="4">
    <source>
        <dbReference type="ARBA" id="ARBA00022840"/>
    </source>
</evidence>
<dbReference type="OrthoDB" id="5578851at2"/>
<dbReference type="GO" id="GO:0051391">
    <property type="term" value="P:tRNA acetylation"/>
    <property type="evidence" value="ECO:0007669"/>
    <property type="project" value="TreeGrafter"/>
</dbReference>
<name>A0A2U2APP4_9GAMM</name>
<dbReference type="RefSeq" id="WP_109201943.1">
    <property type="nucleotide sequence ID" value="NZ_QEWS01000006.1"/>
</dbReference>
<dbReference type="InterPro" id="IPR000182">
    <property type="entry name" value="GNAT_dom"/>
</dbReference>
<dbReference type="PANTHER" id="PTHR10925">
    <property type="entry name" value="N-ACETYLTRANSFERASE 10"/>
    <property type="match status" value="1"/>
</dbReference>
<proteinExistence type="predicted"/>
<evidence type="ECO:0000256" key="3">
    <source>
        <dbReference type="ARBA" id="ARBA00022741"/>
    </source>
</evidence>